<dbReference type="InterPro" id="IPR044859">
    <property type="entry name" value="Allene_oxi_cyc_Dirigent"/>
</dbReference>
<dbReference type="GO" id="GO:0048046">
    <property type="term" value="C:apoplast"/>
    <property type="evidence" value="ECO:0007669"/>
    <property type="project" value="UniProtKB-SubCell"/>
</dbReference>
<dbReference type="AlphaFoldDB" id="A0A9Q0CBE1"/>
<reference evidence="5" key="1">
    <citation type="journal article" date="2022" name="Cell">
        <title>Repeat-based holocentromeres influence genome architecture and karyotype evolution.</title>
        <authorList>
            <person name="Hofstatter P.G."/>
            <person name="Thangavel G."/>
            <person name="Lux T."/>
            <person name="Neumann P."/>
            <person name="Vondrak T."/>
            <person name="Novak P."/>
            <person name="Zhang M."/>
            <person name="Costa L."/>
            <person name="Castellani M."/>
            <person name="Scott A."/>
            <person name="Toegelov H."/>
            <person name="Fuchs J."/>
            <person name="Mata-Sucre Y."/>
            <person name="Dias Y."/>
            <person name="Vanzela A.L.L."/>
            <person name="Huettel B."/>
            <person name="Almeida C.C.S."/>
            <person name="Simkova H."/>
            <person name="Souza G."/>
            <person name="Pedrosa-Harand A."/>
            <person name="Macas J."/>
            <person name="Mayer K.F.X."/>
            <person name="Houben A."/>
            <person name="Marques A."/>
        </authorList>
    </citation>
    <scope>NUCLEOTIDE SEQUENCE</scope>
    <source>
        <strain evidence="5">RhyBre1mFocal</strain>
    </source>
</reference>
<dbReference type="OrthoDB" id="598627at2759"/>
<feature type="signal peptide" evidence="4">
    <location>
        <begin position="1"/>
        <end position="18"/>
    </location>
</feature>
<keyword evidence="3 4" id="KW-0964">Secreted</keyword>
<keyword evidence="4" id="KW-0052">Apoplast</keyword>
<sequence>MAALTLFIFSLLVSTTIAIEDLKNTQFTDKEERPVCQALPLQLNADRKQFYFHVYFHEIFTGPNRTTTTAANPNSDFPNFGQILISDVPLWGHLNGTNLIARFQSVATQSDQKTFGWHLSFHIEFELPALKGSTLVGMGRALQLTTPREFAIVGGTGVFSLATGQMYGRRLSSPDENELRVEYKIVGYYTPMKKPDW</sequence>
<proteinExistence type="inferred from homology"/>
<evidence type="ECO:0000256" key="4">
    <source>
        <dbReference type="RuleBase" id="RU363099"/>
    </source>
</evidence>
<dbReference type="Pfam" id="PF03018">
    <property type="entry name" value="Dirigent"/>
    <property type="match status" value="1"/>
</dbReference>
<dbReference type="Gene3D" id="2.40.480.10">
    <property type="entry name" value="Allene oxide cyclase-like"/>
    <property type="match status" value="1"/>
</dbReference>
<evidence type="ECO:0000256" key="2">
    <source>
        <dbReference type="ARBA" id="ARBA00011738"/>
    </source>
</evidence>
<comment type="function">
    <text evidence="4">Dirigent proteins impart stereoselectivity on the phenoxy radical-coupling reaction, yielding optically active lignans from two molecules of coniferyl alcohol in the biosynthesis of lignans, flavonolignans, and alkaloids and thus plays a central role in plant secondary metabolism.</text>
</comment>
<comment type="similarity">
    <text evidence="1 4">Belongs to the plant dirigent protein family.</text>
</comment>
<organism evidence="5 6">
    <name type="scientific">Rhynchospora breviuscula</name>
    <dbReference type="NCBI Taxonomy" id="2022672"/>
    <lineage>
        <taxon>Eukaryota</taxon>
        <taxon>Viridiplantae</taxon>
        <taxon>Streptophyta</taxon>
        <taxon>Embryophyta</taxon>
        <taxon>Tracheophyta</taxon>
        <taxon>Spermatophyta</taxon>
        <taxon>Magnoliopsida</taxon>
        <taxon>Liliopsida</taxon>
        <taxon>Poales</taxon>
        <taxon>Cyperaceae</taxon>
        <taxon>Cyperoideae</taxon>
        <taxon>Rhynchosporeae</taxon>
        <taxon>Rhynchospora</taxon>
    </lineage>
</organism>
<comment type="subcellular location">
    <subcellularLocation>
        <location evidence="4">Secreted</location>
        <location evidence="4">Extracellular space</location>
        <location evidence="4">Apoplast</location>
    </subcellularLocation>
</comment>
<dbReference type="PANTHER" id="PTHR21495">
    <property type="entry name" value="NUCLEOPORIN-RELATED"/>
    <property type="match status" value="1"/>
</dbReference>
<evidence type="ECO:0000256" key="1">
    <source>
        <dbReference type="ARBA" id="ARBA00010746"/>
    </source>
</evidence>
<accession>A0A9Q0CBE1</accession>
<evidence type="ECO:0000313" key="5">
    <source>
        <dbReference type="EMBL" id="KAJ1690682.1"/>
    </source>
</evidence>
<protein>
    <recommendedName>
        <fullName evidence="4">Dirigent protein</fullName>
    </recommendedName>
</protein>
<feature type="chain" id="PRO_5040548103" description="Dirigent protein" evidence="4">
    <location>
        <begin position="19"/>
        <end position="197"/>
    </location>
</feature>
<keyword evidence="4" id="KW-0732">Signal</keyword>
<dbReference type="EMBL" id="JAMQYH010000004">
    <property type="protein sequence ID" value="KAJ1690682.1"/>
    <property type="molecule type" value="Genomic_DNA"/>
</dbReference>
<comment type="caution">
    <text evidence="5">The sequence shown here is derived from an EMBL/GenBank/DDBJ whole genome shotgun (WGS) entry which is preliminary data.</text>
</comment>
<dbReference type="GO" id="GO:0009699">
    <property type="term" value="P:phenylpropanoid biosynthetic process"/>
    <property type="evidence" value="ECO:0007669"/>
    <property type="project" value="UniProtKB-ARBA"/>
</dbReference>
<gene>
    <name evidence="5" type="ORF">LUZ63_014837</name>
</gene>
<comment type="subunit">
    <text evidence="2 4">Homodimer.</text>
</comment>
<keyword evidence="6" id="KW-1185">Reference proteome</keyword>
<dbReference type="InterPro" id="IPR004265">
    <property type="entry name" value="Dirigent"/>
</dbReference>
<evidence type="ECO:0000313" key="6">
    <source>
        <dbReference type="Proteomes" id="UP001151287"/>
    </source>
</evidence>
<name>A0A9Q0CBE1_9POAL</name>
<dbReference type="Proteomes" id="UP001151287">
    <property type="component" value="Unassembled WGS sequence"/>
</dbReference>
<evidence type="ECO:0000256" key="3">
    <source>
        <dbReference type="ARBA" id="ARBA00022525"/>
    </source>
</evidence>